<evidence type="ECO:0000313" key="3">
    <source>
        <dbReference type="Proteomes" id="UP001626537"/>
    </source>
</evidence>
<organism evidence="2 3">
    <name type="scientific">Congregibacter variabilis</name>
    <dbReference type="NCBI Taxonomy" id="3081200"/>
    <lineage>
        <taxon>Bacteria</taxon>
        <taxon>Pseudomonadati</taxon>
        <taxon>Pseudomonadota</taxon>
        <taxon>Gammaproteobacteria</taxon>
        <taxon>Cellvibrionales</taxon>
        <taxon>Halieaceae</taxon>
        <taxon>Congregibacter</taxon>
    </lineage>
</organism>
<evidence type="ECO:0000259" key="1">
    <source>
        <dbReference type="Pfam" id="PF00144"/>
    </source>
</evidence>
<dbReference type="EMBL" id="CP136864">
    <property type="protein sequence ID" value="WOJ92287.1"/>
    <property type="molecule type" value="Genomic_DNA"/>
</dbReference>
<dbReference type="InterPro" id="IPR001466">
    <property type="entry name" value="Beta-lactam-related"/>
</dbReference>
<keyword evidence="2" id="KW-0378">Hydrolase</keyword>
<dbReference type="PANTHER" id="PTHR43283:SF7">
    <property type="entry name" value="BETA-LACTAMASE-RELATED DOMAIN-CONTAINING PROTEIN"/>
    <property type="match status" value="1"/>
</dbReference>
<dbReference type="InterPro" id="IPR012338">
    <property type="entry name" value="Beta-lactam/transpept-like"/>
</dbReference>
<gene>
    <name evidence="2" type="ORF">R0135_10870</name>
</gene>
<name>A0ABZ0HYI8_9GAMM</name>
<keyword evidence="3" id="KW-1185">Reference proteome</keyword>
<dbReference type="InterPro" id="IPR050789">
    <property type="entry name" value="Diverse_Enzym_Activities"/>
</dbReference>
<dbReference type="Pfam" id="PF00144">
    <property type="entry name" value="Beta-lactamase"/>
    <property type="match status" value="1"/>
</dbReference>
<dbReference type="Proteomes" id="UP001626537">
    <property type="component" value="Chromosome"/>
</dbReference>
<proteinExistence type="predicted"/>
<protein>
    <submittedName>
        <fullName evidence="2">Serine hydrolase</fullName>
        <ecNumber evidence="2">3.-.-.-</ecNumber>
    </submittedName>
</protein>
<feature type="domain" description="Beta-lactamase-related" evidence="1">
    <location>
        <begin position="142"/>
        <end position="416"/>
    </location>
</feature>
<dbReference type="RefSeq" id="WP_407346870.1">
    <property type="nucleotide sequence ID" value="NZ_CP136864.1"/>
</dbReference>
<dbReference type="GO" id="GO:0016787">
    <property type="term" value="F:hydrolase activity"/>
    <property type="evidence" value="ECO:0007669"/>
    <property type="project" value="UniProtKB-KW"/>
</dbReference>
<dbReference type="EC" id="3.-.-.-" evidence="2"/>
<sequence>MKRLGQLLALGLILALVSGIWVARGAMQVAVGYSAKQLCSAVFVSGLPEAFAKDRDIMPRMAILGPLLGSLEMDTNLADGLVSASLLGIHATAVHSAGRGCALHAPGTGVAPLAAPALAEAGPAVPDEWVAAVDAAFGEPESAEGARNTLALLVATNGDLLLEHYAAPVTDQTRLQGWSMNKSLMATWVGMQTQRGNIDPSQSLVSLLAGETDLPELDPRLTLLHLLQMESGLDFEEVYGPGSDVTRMLYTAPAMWKVPASSGQAYVPGEHFAYSSGDTVFASYLWQRSVEEPYEDWIAREFSGPLGIESLVAEADASGVQVGSSYAYLTARDWLQAGQLWLDAWHGRSALLSQSWLRASVAPRSSDPQGQYGRGFWLNTTGVAFEGLPDDLFYAGGNAGQYVVVIPQWEMVVVRLGLSDPGVDTGMHEFLRTLALRRGQGG</sequence>
<reference evidence="2 3" key="1">
    <citation type="submission" date="2023-10" db="EMBL/GenBank/DDBJ databases">
        <title>Two novel species belonging to the OM43/NOR5 clade.</title>
        <authorList>
            <person name="Park M."/>
        </authorList>
    </citation>
    <scope>NUCLEOTIDE SEQUENCE [LARGE SCALE GENOMIC DNA]</scope>
    <source>
        <strain evidence="2 3">IMCC43200</strain>
    </source>
</reference>
<dbReference type="SUPFAM" id="SSF56601">
    <property type="entry name" value="beta-lactamase/transpeptidase-like"/>
    <property type="match status" value="1"/>
</dbReference>
<accession>A0ABZ0HYI8</accession>
<dbReference type="Gene3D" id="3.40.710.10">
    <property type="entry name" value="DD-peptidase/beta-lactamase superfamily"/>
    <property type="match status" value="1"/>
</dbReference>
<evidence type="ECO:0000313" key="2">
    <source>
        <dbReference type="EMBL" id="WOJ92287.1"/>
    </source>
</evidence>
<dbReference type="PANTHER" id="PTHR43283">
    <property type="entry name" value="BETA-LACTAMASE-RELATED"/>
    <property type="match status" value="1"/>
</dbReference>